<dbReference type="InterPro" id="IPR039743">
    <property type="entry name" value="6GAL/EXGAL"/>
</dbReference>
<gene>
    <name evidence="3" type="ORF">DDQ68_05215</name>
</gene>
<keyword evidence="3" id="KW-0378">Hydrolase</keyword>
<dbReference type="Gene3D" id="2.60.40.1180">
    <property type="entry name" value="Golgi alpha-mannosidase II"/>
    <property type="match status" value="1"/>
</dbReference>
<organism evidence="3 4">
    <name type="scientific">Hymenobacter nivis</name>
    <dbReference type="NCBI Taxonomy" id="1850093"/>
    <lineage>
        <taxon>Bacteria</taxon>
        <taxon>Pseudomonadati</taxon>
        <taxon>Bacteroidota</taxon>
        <taxon>Cytophagia</taxon>
        <taxon>Cytophagales</taxon>
        <taxon>Hymenobacteraceae</taxon>
        <taxon>Hymenobacter</taxon>
    </lineage>
</organism>
<evidence type="ECO:0000259" key="2">
    <source>
        <dbReference type="Pfam" id="PF14587"/>
    </source>
</evidence>
<dbReference type="OrthoDB" id="9806701at2"/>
<accession>A0A2Z3GFB2</accession>
<keyword evidence="1" id="KW-0732">Signal</keyword>
<keyword evidence="3" id="KW-0326">Glycosidase</keyword>
<dbReference type="SUPFAM" id="SSF51445">
    <property type="entry name" value="(Trans)glycosidases"/>
    <property type="match status" value="1"/>
</dbReference>
<dbReference type="EMBL" id="CP029145">
    <property type="protein sequence ID" value="AWM32243.1"/>
    <property type="molecule type" value="Genomic_DNA"/>
</dbReference>
<keyword evidence="3" id="KW-0119">Carbohydrate metabolism</keyword>
<dbReference type="KEGG" id="hnv:DDQ68_05215"/>
<evidence type="ECO:0000313" key="4">
    <source>
        <dbReference type="Proteomes" id="UP000245999"/>
    </source>
</evidence>
<dbReference type="InterPro" id="IPR017853">
    <property type="entry name" value="GH"/>
</dbReference>
<dbReference type="AlphaFoldDB" id="A0A2Z3GFB2"/>
<keyword evidence="3" id="KW-0858">Xylan degradation</keyword>
<dbReference type="PANTHER" id="PTHR42767:SF1">
    <property type="entry name" value="ENDO-BETA-1,6-GALACTANASE-LIKE DOMAIN-CONTAINING PROTEIN"/>
    <property type="match status" value="1"/>
</dbReference>
<evidence type="ECO:0000256" key="1">
    <source>
        <dbReference type="SAM" id="SignalP"/>
    </source>
</evidence>
<dbReference type="PANTHER" id="PTHR42767">
    <property type="entry name" value="ENDO-BETA-1,6-GALACTANASE"/>
    <property type="match status" value="1"/>
</dbReference>
<dbReference type="InterPro" id="IPR039514">
    <property type="entry name" value="6GAL-like"/>
</dbReference>
<protein>
    <submittedName>
        <fullName evidence="3">Xylanase</fullName>
    </submittedName>
</protein>
<dbReference type="GO" id="GO:0004553">
    <property type="term" value="F:hydrolase activity, hydrolyzing O-glycosyl compounds"/>
    <property type="evidence" value="ECO:0007669"/>
    <property type="project" value="InterPro"/>
</dbReference>
<feature type="domain" description="Endo-beta-1,6-galactanase-like" evidence="2">
    <location>
        <begin position="34"/>
        <end position="394"/>
    </location>
</feature>
<name>A0A2Z3GFB2_9BACT</name>
<dbReference type="Pfam" id="PF14587">
    <property type="entry name" value="Glyco_hydr_30_2"/>
    <property type="match status" value="1"/>
</dbReference>
<dbReference type="RefSeq" id="WP_109655362.1">
    <property type="nucleotide sequence ID" value="NZ_CP029145.1"/>
</dbReference>
<evidence type="ECO:0000313" key="3">
    <source>
        <dbReference type="EMBL" id="AWM32243.1"/>
    </source>
</evidence>
<dbReference type="GO" id="GO:0045493">
    <property type="term" value="P:xylan catabolic process"/>
    <property type="evidence" value="ECO:0007669"/>
    <property type="project" value="UniProtKB-KW"/>
</dbReference>
<reference evidence="4" key="1">
    <citation type="submission" date="2018-04" db="EMBL/GenBank/DDBJ databases">
        <title>Complete genome of Antarctic heterotrophic bacterium Hymenobacter nivis.</title>
        <authorList>
            <person name="Terashima M."/>
        </authorList>
    </citation>
    <scope>NUCLEOTIDE SEQUENCE [LARGE SCALE GENOMIC DNA]</scope>
    <source>
        <strain evidence="4">NBRC 111535</strain>
    </source>
</reference>
<keyword evidence="3" id="KW-0624">Polysaccharide degradation</keyword>
<dbReference type="Proteomes" id="UP000245999">
    <property type="component" value="Chromosome"/>
</dbReference>
<proteinExistence type="predicted"/>
<feature type="signal peptide" evidence="1">
    <location>
        <begin position="1"/>
        <end position="25"/>
    </location>
</feature>
<feature type="chain" id="PRO_5016285023" evidence="1">
    <location>
        <begin position="26"/>
        <end position="518"/>
    </location>
</feature>
<sequence length="518" mass="55434">MSFWTKWPGLGLCATLLATASPARGQAPPAVVTTVRIDPTRPHQTIANFAASDAWACQFVGQWPAAKKEAIADLLFSQKSGPGGQPKGIGLSMWRFNIGAGSAEQGAASGIQDEWRRTESFLLPAGSYDFTRLAGQQWFLKAAQRRGVRQFLGFLNSPPVSLTVNGKTHADKDQTNLAPANYAALGSYCATVVAGVKQATGITFDYLSPINEPQWDWSGGQEGSPFRNAEMAGVARATSAALAARHLPTRVLLSEAGKLTYLYETADKPERGDQLGAFFGNKTAPTYLGATPQLAPIIAGHSYFTTSPATAAVAVRRQLAARVAAVPGLSFWQSEYCILGGNEGEINGSSRDLGIAPALYLARILHYDLAVADAAAWQWWLAISPNDYKDGLVYIDQNKTDGRYYPSKMLWALGNYSRFLRPGAVRLTAQLTDSARTDQPLVSAFRSANGKQLITIVVNDHDAPATVQLVLSGQRRLGAGQAYVTSATADLQPGSAMPAGQTLRAAPRSITTLVSELR</sequence>
<dbReference type="Gene3D" id="3.20.20.80">
    <property type="entry name" value="Glycosidases"/>
    <property type="match status" value="1"/>
</dbReference>
<dbReference type="InterPro" id="IPR013780">
    <property type="entry name" value="Glyco_hydro_b"/>
</dbReference>
<keyword evidence="4" id="KW-1185">Reference proteome</keyword>